<comment type="caution">
    <text evidence="1">The sequence shown here is derived from an EMBL/GenBank/DDBJ whole genome shotgun (WGS) entry which is preliminary data.</text>
</comment>
<evidence type="ECO:0000313" key="2">
    <source>
        <dbReference type="Proteomes" id="UP001221411"/>
    </source>
</evidence>
<name>A0ABT5F882_9BACT</name>
<organism evidence="1 2">
    <name type="scientific">Polyangium mundeleinium</name>
    <dbReference type="NCBI Taxonomy" id="2995306"/>
    <lineage>
        <taxon>Bacteria</taxon>
        <taxon>Pseudomonadati</taxon>
        <taxon>Myxococcota</taxon>
        <taxon>Polyangia</taxon>
        <taxon>Polyangiales</taxon>
        <taxon>Polyangiaceae</taxon>
        <taxon>Polyangium</taxon>
    </lineage>
</organism>
<gene>
    <name evidence="1" type="ORF">POL67_50720</name>
</gene>
<sequence>MPTLELYGYSSEEAERTVAMARALLFDLPFRNDIVFVLQGPTQVIAWDGSHRPFVRILTRSRERADMIKARLTRECDLEVVFIDFIPRTTN</sequence>
<dbReference type="EMBL" id="JAQNDO010000001">
    <property type="protein sequence ID" value="MDC0749707.1"/>
    <property type="molecule type" value="Genomic_DNA"/>
</dbReference>
<dbReference type="Proteomes" id="UP001221411">
    <property type="component" value="Unassembled WGS sequence"/>
</dbReference>
<proteinExistence type="predicted"/>
<keyword evidence="2" id="KW-1185">Reference proteome</keyword>
<reference evidence="1 2" key="1">
    <citation type="submission" date="2022-11" db="EMBL/GenBank/DDBJ databases">
        <title>Minimal conservation of predation-associated metabolite biosynthetic gene clusters underscores biosynthetic potential of Myxococcota including descriptions for ten novel species: Archangium lansinium sp. nov., Myxococcus landrumus sp. nov., Nannocystis bai.</title>
        <authorList>
            <person name="Ahearne A."/>
            <person name="Stevens C."/>
            <person name="Dowd S."/>
        </authorList>
    </citation>
    <scope>NUCLEOTIDE SEQUENCE [LARGE SCALE GENOMIC DNA]</scope>
    <source>
        <strain evidence="1 2">RJM3</strain>
    </source>
</reference>
<protein>
    <submittedName>
        <fullName evidence="1">Uncharacterized protein</fullName>
    </submittedName>
</protein>
<accession>A0ABT5F882</accession>
<dbReference type="RefSeq" id="WP_271929863.1">
    <property type="nucleotide sequence ID" value="NZ_JAQNDO010000001.1"/>
</dbReference>
<evidence type="ECO:0000313" key="1">
    <source>
        <dbReference type="EMBL" id="MDC0749707.1"/>
    </source>
</evidence>